<keyword evidence="1" id="KW-0472">Membrane</keyword>
<name>A0AAU7S741_9HYPH</name>
<keyword evidence="1" id="KW-1133">Transmembrane helix</keyword>
<proteinExistence type="predicted"/>
<sequence>MIWATISVFALYVGVLNTFLARFAGTCTQGDADRLWGVLISVPFFLLAVFCLSRTKHVGGTMIASLPALLLMLWQGVFAAELLLGVFVGNSSACEVLEDMPYEYTGSEVPLAILWAVVIFGSFAATATVYFVRRSQTATSAKIQS</sequence>
<keyword evidence="2" id="KW-0614">Plasmid</keyword>
<organism evidence="2">
    <name type="scientific">Rhizobium sp. ZPR3</name>
    <dbReference type="NCBI Taxonomy" id="3158967"/>
    <lineage>
        <taxon>Bacteria</taxon>
        <taxon>Pseudomonadati</taxon>
        <taxon>Pseudomonadota</taxon>
        <taxon>Alphaproteobacteria</taxon>
        <taxon>Hyphomicrobiales</taxon>
        <taxon>Rhizobiaceae</taxon>
        <taxon>Rhizobium/Agrobacterium group</taxon>
        <taxon>Rhizobium</taxon>
    </lineage>
</organism>
<keyword evidence="1" id="KW-0812">Transmembrane</keyword>
<evidence type="ECO:0000256" key="1">
    <source>
        <dbReference type="SAM" id="Phobius"/>
    </source>
</evidence>
<geneLocation type="plasmid" evidence="2">
    <name>unnamed5</name>
</geneLocation>
<dbReference type="AlphaFoldDB" id="A0AAU7S741"/>
<accession>A0AAU7S741</accession>
<dbReference type="EMBL" id="CP157965">
    <property type="protein sequence ID" value="XBT98174.1"/>
    <property type="molecule type" value="Genomic_DNA"/>
</dbReference>
<evidence type="ECO:0000313" key="2">
    <source>
        <dbReference type="EMBL" id="XBT98174.1"/>
    </source>
</evidence>
<feature type="transmembrane region" description="Helical" evidence="1">
    <location>
        <begin position="64"/>
        <end position="89"/>
    </location>
</feature>
<reference evidence="2" key="1">
    <citation type="submission" date="2024-06" db="EMBL/GenBank/DDBJ databases">
        <authorList>
            <person name="Li T."/>
            <person name="Gao R."/>
        </authorList>
    </citation>
    <scope>NUCLEOTIDE SEQUENCE</scope>
    <source>
        <strain evidence="2">ZPR3</strain>
        <plasmid evidence="2">unnamed5</plasmid>
    </source>
</reference>
<evidence type="ECO:0008006" key="3">
    <source>
        <dbReference type="Google" id="ProtNLM"/>
    </source>
</evidence>
<protein>
    <recommendedName>
        <fullName evidence="3">Disulfide bond formation protein B</fullName>
    </recommendedName>
</protein>
<dbReference type="RefSeq" id="WP_349963493.1">
    <property type="nucleotide sequence ID" value="NZ_CP157965.1"/>
</dbReference>
<feature type="transmembrane region" description="Helical" evidence="1">
    <location>
        <begin position="34"/>
        <end position="52"/>
    </location>
</feature>
<feature type="transmembrane region" description="Helical" evidence="1">
    <location>
        <begin position="109"/>
        <end position="132"/>
    </location>
</feature>
<gene>
    <name evidence="2" type="ORF">ABM479_35755</name>
</gene>